<proteinExistence type="predicted"/>
<dbReference type="Proteomes" id="UP000735302">
    <property type="component" value="Unassembled WGS sequence"/>
</dbReference>
<gene>
    <name evidence="1" type="ORF">PoB_006959400</name>
</gene>
<protein>
    <submittedName>
        <fullName evidence="1">52 kDa repressor of the inhibitor of the protein kinase</fullName>
    </submittedName>
</protein>
<reference evidence="1 2" key="1">
    <citation type="journal article" date="2021" name="Elife">
        <title>Chloroplast acquisition without the gene transfer in kleptoplastic sea slugs, Plakobranchus ocellatus.</title>
        <authorList>
            <person name="Maeda T."/>
            <person name="Takahashi S."/>
            <person name="Yoshida T."/>
            <person name="Shimamura S."/>
            <person name="Takaki Y."/>
            <person name="Nagai Y."/>
            <person name="Toyoda A."/>
            <person name="Suzuki Y."/>
            <person name="Arimoto A."/>
            <person name="Ishii H."/>
            <person name="Satoh N."/>
            <person name="Nishiyama T."/>
            <person name="Hasebe M."/>
            <person name="Maruyama T."/>
            <person name="Minagawa J."/>
            <person name="Obokata J."/>
            <person name="Shigenobu S."/>
        </authorList>
    </citation>
    <scope>NUCLEOTIDE SEQUENCE [LARGE SCALE GENOMIC DNA]</scope>
</reference>
<organism evidence="1 2">
    <name type="scientific">Plakobranchus ocellatus</name>
    <dbReference type="NCBI Taxonomy" id="259542"/>
    <lineage>
        <taxon>Eukaryota</taxon>
        <taxon>Metazoa</taxon>
        <taxon>Spiralia</taxon>
        <taxon>Lophotrochozoa</taxon>
        <taxon>Mollusca</taxon>
        <taxon>Gastropoda</taxon>
        <taxon>Heterobranchia</taxon>
        <taxon>Euthyneura</taxon>
        <taxon>Panpulmonata</taxon>
        <taxon>Sacoglossa</taxon>
        <taxon>Placobranchoidea</taxon>
        <taxon>Plakobranchidae</taxon>
        <taxon>Plakobranchus</taxon>
    </lineage>
</organism>
<evidence type="ECO:0000313" key="2">
    <source>
        <dbReference type="Proteomes" id="UP000735302"/>
    </source>
</evidence>
<dbReference type="EMBL" id="BLXT01007856">
    <property type="protein sequence ID" value="GFO43089.1"/>
    <property type="molecule type" value="Genomic_DNA"/>
</dbReference>
<dbReference type="AlphaFoldDB" id="A0AAV4DFZ3"/>
<sequence>MSGAFKGVQARILSLNERALYFHCVSHRLNLCIVKSRKVPMVKNRLAAVASFAAFFIFAPKRQRKLEKVIQTVYGYMQSKMGGAA</sequence>
<evidence type="ECO:0000313" key="1">
    <source>
        <dbReference type="EMBL" id="GFO43089.1"/>
    </source>
</evidence>
<comment type="caution">
    <text evidence="1">The sequence shown here is derived from an EMBL/GenBank/DDBJ whole genome shotgun (WGS) entry which is preliminary data.</text>
</comment>
<name>A0AAV4DFZ3_9GAST</name>
<accession>A0AAV4DFZ3</accession>
<keyword evidence="2" id="KW-1185">Reference proteome</keyword>